<evidence type="ECO:0000256" key="2">
    <source>
        <dbReference type="ARBA" id="ARBA00008640"/>
    </source>
</evidence>
<evidence type="ECO:0000256" key="4">
    <source>
        <dbReference type="ARBA" id="ARBA00022692"/>
    </source>
</evidence>
<feature type="transmembrane region" description="Helical" evidence="7">
    <location>
        <begin position="20"/>
        <end position="39"/>
    </location>
</feature>
<proteinExistence type="inferred from homology"/>
<sequence>MNDDAENPPASGESPWQTGLRNAALIAAILGMAWVVFNVDLPPVRELQAMIADLGWAGWIVFVILCAIVAITPIPVTIVAVAGGFLFGVVIGSVLAVAGVFLGAWGAYWLARGLGKKTVLRLLGRHRERVEEHLTRAGFEAVCILRLMPGVPYWPVNYGSGVLGVRSSVYVPASLMSIIPGQVSLVAVGNFIAEPGIIAGAQVLIAWAVVICLMIIAYRRWRTARRR</sequence>
<dbReference type="PANTHER" id="PTHR12677">
    <property type="entry name" value="GOLGI APPARATUS MEMBRANE PROTEIN TVP38-RELATED"/>
    <property type="match status" value="1"/>
</dbReference>
<feature type="transmembrane region" description="Helical" evidence="7">
    <location>
        <begin position="78"/>
        <end position="111"/>
    </location>
</feature>
<gene>
    <name evidence="9" type="ORF">HGQ17_03705</name>
</gene>
<dbReference type="RefSeq" id="WP_168886618.1">
    <property type="nucleotide sequence ID" value="NZ_JABAHY010000002.1"/>
</dbReference>
<protein>
    <recommendedName>
        <fullName evidence="7">TVP38/TMEM64 family membrane protein</fullName>
    </recommendedName>
</protein>
<comment type="caution">
    <text evidence="9">The sequence shown here is derived from an EMBL/GenBank/DDBJ whole genome shotgun (WGS) entry which is preliminary data.</text>
</comment>
<name>A0A7X8TI16_9MICC</name>
<keyword evidence="10" id="KW-1185">Reference proteome</keyword>
<comment type="subcellular location">
    <subcellularLocation>
        <location evidence="1 7">Cell membrane</location>
        <topology evidence="1 7">Multi-pass membrane protein</topology>
    </subcellularLocation>
</comment>
<feature type="transmembrane region" description="Helical" evidence="7">
    <location>
        <begin position="198"/>
        <end position="218"/>
    </location>
</feature>
<dbReference type="Pfam" id="PF09335">
    <property type="entry name" value="VTT_dom"/>
    <property type="match status" value="1"/>
</dbReference>
<evidence type="ECO:0000313" key="9">
    <source>
        <dbReference type="EMBL" id="NLS09123.1"/>
    </source>
</evidence>
<keyword evidence="6 7" id="KW-0472">Membrane</keyword>
<feature type="transmembrane region" description="Helical" evidence="7">
    <location>
        <begin position="169"/>
        <end position="192"/>
    </location>
</feature>
<reference evidence="9 10" key="1">
    <citation type="submission" date="2020-04" db="EMBL/GenBank/DDBJ databases">
        <title>Nesterenkonia sp. nov., isolated from marine sediment.</title>
        <authorList>
            <person name="Zhang G."/>
        </authorList>
    </citation>
    <scope>NUCLEOTIDE SEQUENCE [LARGE SCALE GENOMIC DNA]</scope>
    <source>
        <strain evidence="9 10">MY13</strain>
    </source>
</reference>
<accession>A0A7X8TI16</accession>
<feature type="domain" description="VTT" evidence="8">
    <location>
        <begin position="74"/>
        <end position="190"/>
    </location>
</feature>
<keyword evidence="5 7" id="KW-1133">Transmembrane helix</keyword>
<dbReference type="InterPro" id="IPR032816">
    <property type="entry name" value="VTT_dom"/>
</dbReference>
<dbReference type="GO" id="GO:0005886">
    <property type="term" value="C:plasma membrane"/>
    <property type="evidence" value="ECO:0007669"/>
    <property type="project" value="UniProtKB-SubCell"/>
</dbReference>
<evidence type="ECO:0000256" key="3">
    <source>
        <dbReference type="ARBA" id="ARBA00022475"/>
    </source>
</evidence>
<evidence type="ECO:0000256" key="6">
    <source>
        <dbReference type="ARBA" id="ARBA00023136"/>
    </source>
</evidence>
<dbReference type="InterPro" id="IPR015414">
    <property type="entry name" value="TMEM64"/>
</dbReference>
<evidence type="ECO:0000259" key="8">
    <source>
        <dbReference type="Pfam" id="PF09335"/>
    </source>
</evidence>
<comment type="similarity">
    <text evidence="2 7">Belongs to the TVP38/TMEM64 family.</text>
</comment>
<dbReference type="EMBL" id="JABAHY010000002">
    <property type="protein sequence ID" value="NLS09123.1"/>
    <property type="molecule type" value="Genomic_DNA"/>
</dbReference>
<dbReference type="PANTHER" id="PTHR12677:SF59">
    <property type="entry name" value="GOLGI APPARATUS MEMBRANE PROTEIN TVP38-RELATED"/>
    <property type="match status" value="1"/>
</dbReference>
<keyword evidence="4 7" id="KW-0812">Transmembrane</keyword>
<evidence type="ECO:0000313" key="10">
    <source>
        <dbReference type="Proteomes" id="UP000523139"/>
    </source>
</evidence>
<evidence type="ECO:0000256" key="5">
    <source>
        <dbReference type="ARBA" id="ARBA00022989"/>
    </source>
</evidence>
<dbReference type="AlphaFoldDB" id="A0A7X8TI16"/>
<evidence type="ECO:0000256" key="1">
    <source>
        <dbReference type="ARBA" id="ARBA00004651"/>
    </source>
</evidence>
<dbReference type="Proteomes" id="UP000523139">
    <property type="component" value="Unassembled WGS sequence"/>
</dbReference>
<organism evidence="9 10">
    <name type="scientific">Nesterenkonia sedimenti</name>
    <dbReference type="NCBI Taxonomy" id="1463632"/>
    <lineage>
        <taxon>Bacteria</taxon>
        <taxon>Bacillati</taxon>
        <taxon>Actinomycetota</taxon>
        <taxon>Actinomycetes</taxon>
        <taxon>Micrococcales</taxon>
        <taxon>Micrococcaceae</taxon>
        <taxon>Nesterenkonia</taxon>
    </lineage>
</organism>
<evidence type="ECO:0000256" key="7">
    <source>
        <dbReference type="RuleBase" id="RU366058"/>
    </source>
</evidence>
<feature type="transmembrane region" description="Helical" evidence="7">
    <location>
        <begin position="51"/>
        <end position="72"/>
    </location>
</feature>
<keyword evidence="3 7" id="KW-1003">Cell membrane</keyword>